<evidence type="ECO:0000256" key="6">
    <source>
        <dbReference type="RuleBase" id="RU000568"/>
    </source>
</evidence>
<proteinExistence type="inferred from homology"/>
<evidence type="ECO:0000256" key="1">
    <source>
        <dbReference type="ARBA" id="ARBA00006598"/>
    </source>
</evidence>
<dbReference type="GeneID" id="96866376"/>
<comment type="caution">
    <text evidence="8">The sequence shown here is derived from an EMBL/GenBank/DDBJ whole genome shotgun (WGS) entry which is preliminary data.</text>
</comment>
<keyword evidence="9" id="KW-1185">Reference proteome</keyword>
<evidence type="ECO:0000256" key="2">
    <source>
        <dbReference type="ARBA" id="ARBA00022980"/>
    </source>
</evidence>
<feature type="compositionally biased region" description="Basic residues" evidence="7">
    <location>
        <begin position="1"/>
        <end position="16"/>
    </location>
</feature>
<dbReference type="HAMAP" id="MF_00514">
    <property type="entry name" value="Ribosomal_bL35"/>
    <property type="match status" value="1"/>
</dbReference>
<evidence type="ECO:0000256" key="3">
    <source>
        <dbReference type="ARBA" id="ARBA00023274"/>
    </source>
</evidence>
<dbReference type="AlphaFoldDB" id="A0A084U4Y0"/>
<evidence type="ECO:0000256" key="7">
    <source>
        <dbReference type="SAM" id="MobiDB-lite"/>
    </source>
</evidence>
<dbReference type="PANTHER" id="PTHR33343:SF1">
    <property type="entry name" value="LARGE RIBOSOMAL SUBUNIT PROTEIN BL35M"/>
    <property type="match status" value="1"/>
</dbReference>
<dbReference type="InterPro" id="IPR021137">
    <property type="entry name" value="Ribosomal_bL35-like"/>
</dbReference>
<comment type="similarity">
    <text evidence="1 5 6">Belongs to the bacterial ribosomal protein bL35 family.</text>
</comment>
<dbReference type="PRINTS" id="PR00064">
    <property type="entry name" value="RIBOSOMALL35"/>
</dbReference>
<organism evidence="8 9">
    <name type="scientific">Malacoplasma iowae DK-CPA</name>
    <dbReference type="NCBI Taxonomy" id="1394179"/>
    <lineage>
        <taxon>Bacteria</taxon>
        <taxon>Bacillati</taxon>
        <taxon>Mycoplasmatota</taxon>
        <taxon>Mycoplasmoidales</taxon>
        <taxon>Mycoplasmoidaceae</taxon>
        <taxon>Malacoplasma</taxon>
    </lineage>
</organism>
<dbReference type="InterPro" id="IPR001706">
    <property type="entry name" value="Ribosomal_bL35"/>
</dbReference>
<evidence type="ECO:0000256" key="5">
    <source>
        <dbReference type="HAMAP-Rule" id="MF_00514"/>
    </source>
</evidence>
<feature type="region of interest" description="Disordered" evidence="7">
    <location>
        <begin position="1"/>
        <end position="63"/>
    </location>
</feature>
<dbReference type="InterPro" id="IPR037229">
    <property type="entry name" value="Ribosomal_bL35_sf"/>
</dbReference>
<gene>
    <name evidence="5 8" type="primary">rpmI</name>
    <name evidence="8" type="ORF">P271_884</name>
</gene>
<evidence type="ECO:0000313" key="9">
    <source>
        <dbReference type="Proteomes" id="UP000028523"/>
    </source>
</evidence>
<reference evidence="8 9" key="1">
    <citation type="journal article" date="2014" name="PLoS ONE">
        <title>Reduction of Hydrogen Peroxide Accumulation and Toxicity by a Catalase from Mycoplasma iowae.</title>
        <authorList>
            <person name="Pritchard R.E."/>
            <person name="Prassinos A.J."/>
            <person name="Osborne J.D."/>
            <person name="Raviv Z."/>
            <person name="Balish M.F."/>
        </authorList>
    </citation>
    <scope>NUCLEOTIDE SEQUENCE [LARGE SCALE GENOMIC DNA]</scope>
    <source>
        <strain evidence="8 9">DK-CPA</strain>
    </source>
</reference>
<dbReference type="GO" id="GO:0003735">
    <property type="term" value="F:structural constituent of ribosome"/>
    <property type="evidence" value="ECO:0007669"/>
    <property type="project" value="InterPro"/>
</dbReference>
<feature type="compositionally biased region" description="Basic residues" evidence="7">
    <location>
        <begin position="24"/>
        <end position="46"/>
    </location>
</feature>
<name>A0A084U4Y0_MALIO</name>
<keyword evidence="2 5" id="KW-0689">Ribosomal protein</keyword>
<accession>A0A084U4Y0</accession>
<feature type="compositionally biased region" description="Basic and acidic residues" evidence="7">
    <location>
        <begin position="54"/>
        <end position="63"/>
    </location>
</feature>
<dbReference type="FunFam" id="4.10.410.60:FF:000001">
    <property type="entry name" value="50S ribosomal protein L35"/>
    <property type="match status" value="1"/>
</dbReference>
<dbReference type="GO" id="GO:0022625">
    <property type="term" value="C:cytosolic large ribosomal subunit"/>
    <property type="evidence" value="ECO:0007669"/>
    <property type="project" value="TreeGrafter"/>
</dbReference>
<dbReference type="SUPFAM" id="SSF143034">
    <property type="entry name" value="L35p-like"/>
    <property type="match status" value="1"/>
</dbReference>
<dbReference type="Gene3D" id="4.10.410.60">
    <property type="match status" value="1"/>
</dbReference>
<dbReference type="PANTHER" id="PTHR33343">
    <property type="entry name" value="54S RIBOSOMAL PROTEIN BL35M"/>
    <property type="match status" value="1"/>
</dbReference>
<dbReference type="RefSeq" id="WP_004025158.1">
    <property type="nucleotide sequence ID" value="NZ_AWQU01000017.1"/>
</dbReference>
<protein>
    <recommendedName>
        <fullName evidence="4 5">Large ribosomal subunit protein bL35</fullName>
    </recommendedName>
</protein>
<dbReference type="GO" id="GO:0006412">
    <property type="term" value="P:translation"/>
    <property type="evidence" value="ECO:0007669"/>
    <property type="project" value="UniProtKB-UniRule"/>
</dbReference>
<evidence type="ECO:0000256" key="4">
    <source>
        <dbReference type="ARBA" id="ARBA00071664"/>
    </source>
</evidence>
<dbReference type="EMBL" id="AWQU01000017">
    <property type="protein sequence ID" value="KFB08016.1"/>
    <property type="molecule type" value="Genomic_DNA"/>
</dbReference>
<dbReference type="Pfam" id="PF01632">
    <property type="entry name" value="Ribosomal_L35p"/>
    <property type="match status" value="1"/>
</dbReference>
<dbReference type="NCBIfam" id="TIGR00001">
    <property type="entry name" value="rpmI_bact"/>
    <property type="match status" value="1"/>
</dbReference>
<sequence>MKVKQKTKKAVSKRMSKTGTGELKRKHAYRSHLAHNKTTKQKRHSRKDTLVSASDKRRYDQLI</sequence>
<evidence type="ECO:0000313" key="8">
    <source>
        <dbReference type="EMBL" id="KFB08016.1"/>
    </source>
</evidence>
<dbReference type="Proteomes" id="UP000028523">
    <property type="component" value="Unassembled WGS sequence"/>
</dbReference>
<keyword evidence="3 5" id="KW-0687">Ribonucleoprotein</keyword>